<dbReference type="PANTHER" id="PTHR46344:SF27">
    <property type="entry name" value="KELCH REPEAT SUPERFAMILY PROTEIN"/>
    <property type="match status" value="1"/>
</dbReference>
<evidence type="ECO:0000313" key="5">
    <source>
        <dbReference type="Proteomes" id="UP000187203"/>
    </source>
</evidence>
<gene>
    <name evidence="4" type="ORF">COLO4_09850</name>
</gene>
<organism evidence="4 5">
    <name type="scientific">Corchorus olitorius</name>
    <dbReference type="NCBI Taxonomy" id="93759"/>
    <lineage>
        <taxon>Eukaryota</taxon>
        <taxon>Viridiplantae</taxon>
        <taxon>Streptophyta</taxon>
        <taxon>Embryophyta</taxon>
        <taxon>Tracheophyta</taxon>
        <taxon>Spermatophyta</taxon>
        <taxon>Magnoliopsida</taxon>
        <taxon>eudicotyledons</taxon>
        <taxon>Gunneridae</taxon>
        <taxon>Pentapetalae</taxon>
        <taxon>rosids</taxon>
        <taxon>malvids</taxon>
        <taxon>Malvales</taxon>
        <taxon>Malvaceae</taxon>
        <taxon>Grewioideae</taxon>
        <taxon>Apeibeae</taxon>
        <taxon>Corchorus</taxon>
    </lineage>
</organism>
<dbReference type="Pfam" id="PF07646">
    <property type="entry name" value="Kelch_2"/>
    <property type="match status" value="1"/>
</dbReference>
<comment type="caution">
    <text evidence="4">The sequence shown here is derived from an EMBL/GenBank/DDBJ whole genome shotgun (WGS) entry which is preliminary data.</text>
</comment>
<reference evidence="5" key="1">
    <citation type="submission" date="2013-09" db="EMBL/GenBank/DDBJ databases">
        <title>Corchorus olitorius genome sequencing.</title>
        <authorList>
            <person name="Alam M."/>
            <person name="Haque M.S."/>
            <person name="Islam M.S."/>
            <person name="Emdad E.M."/>
            <person name="Islam M.M."/>
            <person name="Ahmed B."/>
            <person name="Halim A."/>
            <person name="Hossen Q.M.M."/>
            <person name="Hossain M.Z."/>
            <person name="Ahmed R."/>
            <person name="Khan M.M."/>
            <person name="Islam R."/>
            <person name="Rashid M.M."/>
            <person name="Khan S.A."/>
            <person name="Rahman M.S."/>
            <person name="Alam M."/>
            <person name="Yahiya A.S."/>
            <person name="Khan M.S."/>
            <person name="Azam M.S."/>
            <person name="Haque T."/>
            <person name="Lashkar M.Z.H."/>
            <person name="Akhand A.I."/>
            <person name="Morshed G."/>
            <person name="Roy S."/>
            <person name="Uddin K.S."/>
            <person name="Rabeya T."/>
            <person name="Hossain A.S."/>
            <person name="Chowdhury A."/>
            <person name="Snigdha A.R."/>
            <person name="Mortoza M.S."/>
            <person name="Matin S.A."/>
            <person name="Hoque S.M.E."/>
            <person name="Islam M.K."/>
            <person name="Roy D.K."/>
            <person name="Haider R."/>
            <person name="Moosa M.M."/>
            <person name="Elias S.M."/>
            <person name="Hasan A.M."/>
            <person name="Jahan S."/>
            <person name="Shafiuddin M."/>
            <person name="Mahmood N."/>
            <person name="Shommy N.S."/>
        </authorList>
    </citation>
    <scope>NUCLEOTIDE SEQUENCE [LARGE SCALE GENOMIC DNA]</scope>
    <source>
        <strain evidence="5">cv. O-4</strain>
    </source>
</reference>
<dbReference type="InterPro" id="IPR011498">
    <property type="entry name" value="Kelch_2"/>
</dbReference>
<dbReference type="PANTHER" id="PTHR46344">
    <property type="entry name" value="OS02G0202900 PROTEIN"/>
    <property type="match status" value="1"/>
</dbReference>
<dbReference type="OrthoDB" id="1480588at2759"/>
<accession>A0A1R3KAT7</accession>
<proteinExistence type="predicted"/>
<keyword evidence="2" id="KW-0677">Repeat</keyword>
<dbReference type="SUPFAM" id="SSF117281">
    <property type="entry name" value="Kelch motif"/>
    <property type="match status" value="1"/>
</dbReference>
<dbReference type="Proteomes" id="UP000187203">
    <property type="component" value="Unassembled WGS sequence"/>
</dbReference>
<name>A0A1R3KAT7_9ROSI</name>
<feature type="region of interest" description="Disordered" evidence="3">
    <location>
        <begin position="1"/>
        <end position="36"/>
    </location>
</feature>
<dbReference type="AlphaFoldDB" id="A0A1R3KAT7"/>
<evidence type="ECO:0000256" key="2">
    <source>
        <dbReference type="ARBA" id="ARBA00022737"/>
    </source>
</evidence>
<evidence type="ECO:0000256" key="1">
    <source>
        <dbReference type="ARBA" id="ARBA00022441"/>
    </source>
</evidence>
<keyword evidence="5" id="KW-1185">Reference proteome</keyword>
<dbReference type="InterPro" id="IPR015915">
    <property type="entry name" value="Kelch-typ_b-propeller"/>
</dbReference>
<sequence length="369" mass="41078">MGRGKGRKYRKRNGAQGGEKLTPSEPSSTIKEKRPGDVSDLPIITVDATAAPLRSYCLTGTAAVGLDSRIYRIGGLCSSSRDVYILEKGYRSSGCTAACKGRCHAEVFCVEVDGQGQPNNNNEWKRCAPMNIGRKDPLACAVDGKIYVFGGAPLGDFGPFIGEVYDPVEDKWDKLPPLADFEGYSPISPMNVVLDDPKDATNKLILVHIQGTQPLYAFNVRRKIWECFDDKFGWVGPDKDFRSSPAYRMSPTNAVVDNFLYCFSAYRKVFAYDLNGKEWHHLNGQEWHPIHAILKKESESDVFLFHLGGNTLCFLWSYGIFCGQFPDVSADVIIGCAKFKVDGKSSQSLRLGYFRHKVPDYGPVHYVQL</sequence>
<evidence type="ECO:0000313" key="4">
    <source>
        <dbReference type="EMBL" id="OMP04211.1"/>
    </source>
</evidence>
<feature type="compositionally biased region" description="Basic residues" evidence="3">
    <location>
        <begin position="1"/>
        <end position="13"/>
    </location>
</feature>
<evidence type="ECO:0000256" key="3">
    <source>
        <dbReference type="SAM" id="MobiDB-lite"/>
    </source>
</evidence>
<dbReference type="EMBL" id="AWUE01014275">
    <property type="protein sequence ID" value="OMP04211.1"/>
    <property type="molecule type" value="Genomic_DNA"/>
</dbReference>
<protein>
    <submittedName>
        <fullName evidence="4">Kelch repeat type 2</fullName>
    </submittedName>
</protein>
<dbReference type="Gene3D" id="2.120.10.80">
    <property type="entry name" value="Kelch-type beta propeller"/>
    <property type="match status" value="1"/>
</dbReference>
<keyword evidence="1" id="KW-0880">Kelch repeat</keyword>